<keyword evidence="3" id="KW-0998">Cell outer membrane</keyword>
<evidence type="ECO:0000313" key="7">
    <source>
        <dbReference type="EMBL" id="MCL1046841.1"/>
    </source>
</evidence>
<accession>A0ABT0KTF9</accession>
<dbReference type="Pfam" id="PF00593">
    <property type="entry name" value="TonB_dep_Rec_b-barrel"/>
    <property type="match status" value="1"/>
</dbReference>
<dbReference type="NCBIfam" id="TIGR01782">
    <property type="entry name" value="TonB-Xanth-Caul"/>
    <property type="match status" value="1"/>
</dbReference>
<protein>
    <submittedName>
        <fullName evidence="7">TonB-dependent receptor</fullName>
    </submittedName>
</protein>
<gene>
    <name evidence="7" type="ORF">L2737_16140</name>
</gene>
<dbReference type="SUPFAM" id="SSF56935">
    <property type="entry name" value="Porins"/>
    <property type="match status" value="1"/>
</dbReference>
<feature type="domain" description="TonB-dependent receptor plug" evidence="6">
    <location>
        <begin position="35"/>
        <end position="138"/>
    </location>
</feature>
<comment type="subcellular location">
    <subcellularLocation>
        <location evidence="1 4">Cell outer membrane</location>
    </subcellularLocation>
</comment>
<dbReference type="PANTHER" id="PTHR40980:SF3">
    <property type="entry name" value="TONB-DEPENDENT RECEPTOR-LIKE BETA-BARREL DOMAIN-CONTAINING PROTEIN"/>
    <property type="match status" value="1"/>
</dbReference>
<name>A0ABT0KTF9_9GAMM</name>
<reference evidence="7 8" key="1">
    <citation type="submission" date="2022-01" db="EMBL/GenBank/DDBJ databases">
        <title>Whole genome-based taxonomy of the Shewanellaceae.</title>
        <authorList>
            <person name="Martin-Rodriguez A.J."/>
        </authorList>
    </citation>
    <scope>NUCLEOTIDE SEQUENCE [LARGE SCALE GENOMIC DNA]</scope>
    <source>
        <strain evidence="7 8">DSM 24955</strain>
    </source>
</reference>
<evidence type="ECO:0000259" key="6">
    <source>
        <dbReference type="Pfam" id="PF07715"/>
    </source>
</evidence>
<dbReference type="Gene3D" id="2.170.130.10">
    <property type="entry name" value="TonB-dependent receptor, plug domain"/>
    <property type="match status" value="1"/>
</dbReference>
<dbReference type="InterPro" id="IPR036942">
    <property type="entry name" value="Beta-barrel_TonB_sf"/>
</dbReference>
<feature type="domain" description="TonB-dependent receptor-like beta-barrel" evidence="5">
    <location>
        <begin position="396"/>
        <end position="957"/>
    </location>
</feature>
<keyword evidence="2 4" id="KW-0472">Membrane</keyword>
<evidence type="ECO:0000256" key="1">
    <source>
        <dbReference type="ARBA" id="ARBA00004442"/>
    </source>
</evidence>
<dbReference type="InterPro" id="IPR037066">
    <property type="entry name" value="Plug_dom_sf"/>
</dbReference>
<dbReference type="PANTHER" id="PTHR40980">
    <property type="entry name" value="PLUG DOMAIN-CONTAINING PROTEIN"/>
    <property type="match status" value="1"/>
</dbReference>
<evidence type="ECO:0000256" key="4">
    <source>
        <dbReference type="RuleBase" id="RU003357"/>
    </source>
</evidence>
<sequence length="990" mass="108298">MAATQNSFADEATDEVEVIQVTGIRSSLVRSMDLKREANGVVDAISAEDIGKFPDTNLAESLQRITGVSIDRSNGEGSTVTVRGFGSEQNLITLNGRQLPNTTGSRTFDFANIAAESVSGVEVYKTSDASVTSGGIGATINLTSFKPLSAPGLTATISGKAVDDQSTETGGVTPELSGLYSQTFADDTFGIAISGSYQERESGMKQFLQDQGYRASDYTNTGWGGVPAGEAGGSNRPTSGIYSNPQQPRYVIEERQRERINGQLTLQYRPIETLTITADYTTFRNTIEEQHTDASVWFNYAGDRSESVWTGEPNAVPLIYSEIYDINSPADLRDTSLTVGAWGREEITDSIGLNIDWQVTEDLVLTLDHHSSKANMEATDPRHGTRNNVQLPSYTRTRSGLDLTGSLPGIAIGDIENFNPSTMRLSGSWFANDKYTSEIDQTQLDGKYHLNSDLSIDFGVSVNTVNNRYRHTQVQRPDWGGVGEEGDFEDINWTEDTILDKFDDSTGNFEGTATQSDYDLFNRIFFADFDEIINAAEYADPVANVDGLYGDCQAASGAAAGPNGEGQFCASTQWDADTNRFTEEETTAAYIQANYLGDMFDMPFSVHVGLRYEQTDVVSTASAPGYSRVEWNEDTSTSVTGQTGIETLSQSADYDLFLPNINFNLDVTDELRVRAAAGKTISRAGYNSLLGGTTINTGGNLSGYTGSSGNPGLEPLESINYDLSTEWYYDEGSYASIGYFKKDVSNWISYGSKQSDIFNLSDPLNGDKFNAAVTALGANASNEQIRTYIFENYADDPNVTPNFDEDGLLDGGSIVGDPLTDEGVVFNLNVPVNGDTEHTIDGFEFNVQHLFWDSGFGGIANYTMVDSDLQYDDSSLEDTEALVGLSDTANLVLFYDNYGFQARIAYNWRDQFLSDKRVNGDLTTPIYTEEYYQIDFNVSYDIPAVEGLTVFAEGINITEEAVRKHGRQNQLVFETTQTGARYGLGVRYTF</sequence>
<dbReference type="Proteomes" id="UP001202134">
    <property type="component" value="Unassembled WGS sequence"/>
</dbReference>
<dbReference type="Pfam" id="PF07715">
    <property type="entry name" value="Plug"/>
    <property type="match status" value="1"/>
</dbReference>
<dbReference type="InterPro" id="IPR000531">
    <property type="entry name" value="Beta-barrel_TonB"/>
</dbReference>
<evidence type="ECO:0000256" key="2">
    <source>
        <dbReference type="ARBA" id="ARBA00023136"/>
    </source>
</evidence>
<dbReference type="InterPro" id="IPR012910">
    <property type="entry name" value="Plug_dom"/>
</dbReference>
<proteinExistence type="inferred from homology"/>
<evidence type="ECO:0000313" key="8">
    <source>
        <dbReference type="Proteomes" id="UP001202134"/>
    </source>
</evidence>
<keyword evidence="8" id="KW-1185">Reference proteome</keyword>
<dbReference type="InterPro" id="IPR010104">
    <property type="entry name" value="TonB_rcpt_bac"/>
</dbReference>
<evidence type="ECO:0000256" key="3">
    <source>
        <dbReference type="ARBA" id="ARBA00023237"/>
    </source>
</evidence>
<keyword evidence="4" id="KW-0798">TonB box</keyword>
<comment type="caution">
    <text evidence="7">The sequence shown here is derived from an EMBL/GenBank/DDBJ whole genome shotgun (WGS) entry which is preliminary data.</text>
</comment>
<comment type="similarity">
    <text evidence="4">Belongs to the TonB-dependent receptor family.</text>
</comment>
<evidence type="ECO:0000259" key="5">
    <source>
        <dbReference type="Pfam" id="PF00593"/>
    </source>
</evidence>
<keyword evidence="7" id="KW-0675">Receptor</keyword>
<dbReference type="Gene3D" id="2.40.170.20">
    <property type="entry name" value="TonB-dependent receptor, beta-barrel domain"/>
    <property type="match status" value="1"/>
</dbReference>
<dbReference type="EMBL" id="JAKIKU010000009">
    <property type="protein sequence ID" value="MCL1046841.1"/>
    <property type="molecule type" value="Genomic_DNA"/>
</dbReference>
<organism evidence="7 8">
    <name type="scientific">Shewanella electrodiphila</name>
    <dbReference type="NCBI Taxonomy" id="934143"/>
    <lineage>
        <taxon>Bacteria</taxon>
        <taxon>Pseudomonadati</taxon>
        <taxon>Pseudomonadota</taxon>
        <taxon>Gammaproteobacteria</taxon>
        <taxon>Alteromonadales</taxon>
        <taxon>Shewanellaceae</taxon>
        <taxon>Shewanella</taxon>
    </lineage>
</organism>